<gene>
    <name evidence="1" type="ORF">G3256_16000</name>
</gene>
<dbReference type="InterPro" id="IPR029063">
    <property type="entry name" value="SAM-dependent_MTases_sf"/>
</dbReference>
<dbReference type="KEGG" id="rpon:G3256_16000"/>
<evidence type="ECO:0000313" key="2">
    <source>
        <dbReference type="Proteomes" id="UP000503308"/>
    </source>
</evidence>
<reference evidence="1 2" key="1">
    <citation type="submission" date="2020-02" db="EMBL/GenBank/DDBJ databases">
        <title>Genome sequence of Roseobacter ponti.</title>
        <authorList>
            <person name="Hollensteiner J."/>
            <person name="Schneider D."/>
            <person name="Poehlein A."/>
            <person name="Daniel R."/>
        </authorList>
    </citation>
    <scope>NUCLEOTIDE SEQUENCE [LARGE SCALE GENOMIC DNA]</scope>
    <source>
        <strain evidence="1 2">DSM 106830</strain>
    </source>
</reference>
<dbReference type="Gene3D" id="3.40.50.150">
    <property type="entry name" value="Vaccinia Virus protein VP39"/>
    <property type="match status" value="1"/>
</dbReference>
<evidence type="ECO:0008006" key="3">
    <source>
        <dbReference type="Google" id="ProtNLM"/>
    </source>
</evidence>
<dbReference type="SUPFAM" id="SSF53335">
    <property type="entry name" value="S-adenosyl-L-methionine-dependent methyltransferases"/>
    <property type="match status" value="1"/>
</dbReference>
<accession>A0A858SV48</accession>
<organism evidence="1 2">
    <name type="scientific">Roseobacter ponti</name>
    <dbReference type="NCBI Taxonomy" id="1891787"/>
    <lineage>
        <taxon>Bacteria</taxon>
        <taxon>Pseudomonadati</taxon>
        <taxon>Pseudomonadota</taxon>
        <taxon>Alphaproteobacteria</taxon>
        <taxon>Rhodobacterales</taxon>
        <taxon>Roseobacteraceae</taxon>
        <taxon>Roseobacter</taxon>
    </lineage>
</organism>
<dbReference type="RefSeq" id="WP_169641785.1">
    <property type="nucleotide sequence ID" value="NZ_CP048788.1"/>
</dbReference>
<protein>
    <recommendedName>
        <fullName evidence="3">S-adenosyl-L-methionine methyltransferase</fullName>
    </recommendedName>
</protein>
<name>A0A858SV48_9RHOB</name>
<sequence length="159" mass="17359">MSRLDSMRRRLTAQIDGLNWAAEQITGLTGDVLELGLGNGRTYDHLRENLPGRRIRVIDRVLQPHPSCVPPVEDFMQGEAEDMLAALAAEGAMMALAHYDFGYGDKARDVAEGAKLSPLIVPLMVAGGLVVSQQPLVGIEQIAGPDTIDPERYLFYRAS</sequence>
<proteinExistence type="predicted"/>
<dbReference type="InterPro" id="IPR025690">
    <property type="entry name" value="Methyltransf_put"/>
</dbReference>
<dbReference type="EMBL" id="CP048788">
    <property type="protein sequence ID" value="QJF52565.1"/>
    <property type="molecule type" value="Genomic_DNA"/>
</dbReference>
<dbReference type="Pfam" id="PF12692">
    <property type="entry name" value="Methyltransf_17"/>
    <property type="match status" value="1"/>
</dbReference>
<keyword evidence="2" id="KW-1185">Reference proteome</keyword>
<evidence type="ECO:0000313" key="1">
    <source>
        <dbReference type="EMBL" id="QJF52565.1"/>
    </source>
</evidence>
<dbReference type="AlphaFoldDB" id="A0A858SV48"/>
<dbReference type="Proteomes" id="UP000503308">
    <property type="component" value="Chromosome"/>
</dbReference>